<keyword evidence="3 15" id="KW-0812">Transmembrane</keyword>
<evidence type="ECO:0000256" key="11">
    <source>
        <dbReference type="ARBA" id="ARBA00044456"/>
    </source>
</evidence>
<dbReference type="InterPro" id="IPR027057">
    <property type="entry name" value="CAXX_Prtase_1"/>
</dbReference>
<keyword evidence="7 14" id="KW-0862">Zinc</keyword>
<name>A0AAD5UJP3_9FUNG</name>
<keyword evidence="4 14" id="KW-0479">Metal-binding</keyword>
<dbReference type="InterPro" id="IPR001915">
    <property type="entry name" value="Peptidase_M48"/>
</dbReference>
<dbReference type="EC" id="3.4.24.84" evidence="15"/>
<keyword evidence="9 15" id="KW-0482">Metalloprotease</keyword>
<feature type="binding site" evidence="14">
    <location>
        <position position="334"/>
    </location>
    <ligand>
        <name>Zn(2+)</name>
        <dbReference type="ChEBI" id="CHEBI:29105"/>
        <note>catalytic</note>
    </ligand>
</feature>
<feature type="transmembrane region" description="Helical" evidence="15">
    <location>
        <begin position="158"/>
        <end position="181"/>
    </location>
</feature>
<evidence type="ECO:0000256" key="12">
    <source>
        <dbReference type="ARBA" id="ARBA00060927"/>
    </source>
</evidence>
<proteinExistence type="inferred from homology"/>
<feature type="binding site" evidence="14">
    <location>
        <position position="330"/>
    </location>
    <ligand>
        <name>Zn(2+)</name>
        <dbReference type="ChEBI" id="CHEBI:29105"/>
        <note>catalytic</note>
    </ligand>
</feature>
<keyword evidence="10 15" id="KW-0472">Membrane</keyword>
<feature type="active site" description="Proton donor" evidence="13">
    <location>
        <position position="412"/>
    </location>
</feature>
<evidence type="ECO:0000259" key="16">
    <source>
        <dbReference type="Pfam" id="PF01435"/>
    </source>
</evidence>
<protein>
    <recommendedName>
        <fullName evidence="15">CAAX prenyl protease</fullName>
        <ecNumber evidence="15">3.4.24.84</ecNumber>
    </recommendedName>
</protein>
<evidence type="ECO:0000256" key="10">
    <source>
        <dbReference type="ARBA" id="ARBA00023136"/>
    </source>
</evidence>
<dbReference type="Pfam" id="PF01435">
    <property type="entry name" value="Peptidase_M48"/>
    <property type="match status" value="1"/>
</dbReference>
<dbReference type="EMBL" id="JADGKB010000019">
    <property type="protein sequence ID" value="KAJ3259300.1"/>
    <property type="molecule type" value="Genomic_DNA"/>
</dbReference>
<dbReference type="Proteomes" id="UP001210925">
    <property type="component" value="Unassembled WGS sequence"/>
</dbReference>
<comment type="subcellular location">
    <subcellularLocation>
        <location evidence="1 15">Endoplasmic reticulum membrane</location>
        <topology evidence="1 15">Multi-pass membrane protein</topology>
    </subcellularLocation>
</comment>
<dbReference type="PANTHER" id="PTHR10120">
    <property type="entry name" value="CAAX PRENYL PROTEASE 1"/>
    <property type="match status" value="1"/>
</dbReference>
<dbReference type="Gene3D" id="3.30.2010.10">
    <property type="entry name" value="Metalloproteases ('zincins'), catalytic domain"/>
    <property type="match status" value="1"/>
</dbReference>
<evidence type="ECO:0000313" key="19">
    <source>
        <dbReference type="Proteomes" id="UP001210925"/>
    </source>
</evidence>
<evidence type="ECO:0000256" key="2">
    <source>
        <dbReference type="ARBA" id="ARBA00022670"/>
    </source>
</evidence>
<feature type="transmembrane region" description="Helical" evidence="15">
    <location>
        <begin position="230"/>
        <end position="251"/>
    </location>
</feature>
<evidence type="ECO:0000256" key="14">
    <source>
        <dbReference type="PIRSR" id="PIRSR627057-2"/>
    </source>
</evidence>
<evidence type="ECO:0000256" key="15">
    <source>
        <dbReference type="RuleBase" id="RU366005"/>
    </source>
</evidence>
<keyword evidence="6 15" id="KW-0256">Endoplasmic reticulum</keyword>
<gene>
    <name evidence="18" type="primary">ATSTE24</name>
    <name evidence="18" type="ORF">HK103_002498</name>
</gene>
<sequence>MEQIHLIQELATEQVQKLHLILESNVYGKQFLQYADLIAYQIKSYDYDSVPWKDLVVGFIVTIYLWETYLDLRQHSLLKRNIIPQALAGVITKEKFAQSNAYNIDKSRFKIMYQGIYNIAQIIVAIQYDLFPICWDYADQFLKLASLPHSEILQSIVFASILISLNTVVNLPIQLYSNFVIEERHGFNKQTYGLFFSDTIKTFFLTLIIGMPVLAGFLAVIQWAGENFFFYIWLFMVAFQIFFMIIFPTFIQPLFNKYTPLEDGELKTKIDALASKLKFPLTKVYVVDGSKRSSHSNAYFYGFFNNKRIVLFDTLLQQSTHNEVIAVLAHELGHWYHNHVFRRLLVAQAHLFVLFYFFNFIVNLQSLYTSFGFSTRPIIVGFLLFQFIYSPVETLIGFFMNVLSRRDEFQADAFAKKLGHANDLKSGLIKLQIENLSNMNPDPLYSVWHHSHPPLVQRLAAL</sequence>
<keyword evidence="19" id="KW-1185">Reference proteome</keyword>
<evidence type="ECO:0000256" key="6">
    <source>
        <dbReference type="ARBA" id="ARBA00022824"/>
    </source>
</evidence>
<evidence type="ECO:0000256" key="8">
    <source>
        <dbReference type="ARBA" id="ARBA00022989"/>
    </source>
</evidence>
<feature type="transmembrane region" description="Helical" evidence="15">
    <location>
        <begin position="378"/>
        <end position="400"/>
    </location>
</feature>
<comment type="function">
    <text evidence="15">Proteolytically removes the C-terminal three residues of farnesylated proteins.</text>
</comment>
<organism evidence="18 19">
    <name type="scientific">Boothiomyces macroporosus</name>
    <dbReference type="NCBI Taxonomy" id="261099"/>
    <lineage>
        <taxon>Eukaryota</taxon>
        <taxon>Fungi</taxon>
        <taxon>Fungi incertae sedis</taxon>
        <taxon>Chytridiomycota</taxon>
        <taxon>Chytridiomycota incertae sedis</taxon>
        <taxon>Chytridiomycetes</taxon>
        <taxon>Rhizophydiales</taxon>
        <taxon>Terramycetaceae</taxon>
        <taxon>Boothiomyces</taxon>
    </lineage>
</organism>
<dbReference type="CDD" id="cd07343">
    <property type="entry name" value="M48A_Zmpste24p_like"/>
    <property type="match status" value="1"/>
</dbReference>
<comment type="catalytic activity">
    <reaction evidence="11 15">
        <text>Hydrolyzes the peptide bond -P2-(S-farnesyl or geranylgeranyl)C-P1'-P2'-P3'-COOH where P1' and P2' are amino acids with aliphatic side chains and P3' is any C-terminal residue.</text>
        <dbReference type="EC" id="3.4.24.84"/>
    </reaction>
</comment>
<dbReference type="AlphaFoldDB" id="A0AAD5UJP3"/>
<feature type="domain" description="Peptidase M48" evidence="16">
    <location>
        <begin position="260"/>
        <end position="462"/>
    </location>
</feature>
<evidence type="ECO:0000259" key="17">
    <source>
        <dbReference type="Pfam" id="PF16491"/>
    </source>
</evidence>
<accession>A0AAD5UJP3</accession>
<evidence type="ECO:0000256" key="9">
    <source>
        <dbReference type="ARBA" id="ARBA00023049"/>
    </source>
</evidence>
<dbReference type="GO" id="GO:0071586">
    <property type="term" value="P:CAAX-box protein processing"/>
    <property type="evidence" value="ECO:0007669"/>
    <property type="project" value="UniProtKB-UniRule"/>
</dbReference>
<comment type="cofactor">
    <cofactor evidence="14 15">
        <name>Zn(2+)</name>
        <dbReference type="ChEBI" id="CHEBI:29105"/>
    </cofactor>
    <text evidence="14 15">Binds 1 zinc ion per subunit.</text>
</comment>
<feature type="active site" evidence="13">
    <location>
        <position position="331"/>
    </location>
</feature>
<keyword evidence="8 15" id="KW-1133">Transmembrane helix</keyword>
<dbReference type="GO" id="GO:0046872">
    <property type="term" value="F:metal ion binding"/>
    <property type="evidence" value="ECO:0007669"/>
    <property type="project" value="UniProtKB-UniRule"/>
</dbReference>
<evidence type="ECO:0000256" key="4">
    <source>
        <dbReference type="ARBA" id="ARBA00022723"/>
    </source>
</evidence>
<dbReference type="InterPro" id="IPR032456">
    <property type="entry name" value="Peptidase_M48_N"/>
</dbReference>
<dbReference type="GO" id="GO:0004222">
    <property type="term" value="F:metalloendopeptidase activity"/>
    <property type="evidence" value="ECO:0007669"/>
    <property type="project" value="UniProtKB-UniRule"/>
</dbReference>
<evidence type="ECO:0000256" key="5">
    <source>
        <dbReference type="ARBA" id="ARBA00022801"/>
    </source>
</evidence>
<dbReference type="Pfam" id="PF16491">
    <property type="entry name" value="Peptidase_M48_N"/>
    <property type="match status" value="1"/>
</dbReference>
<feature type="domain" description="CAAX prenyl protease 1 N-terminal" evidence="17">
    <location>
        <begin position="75"/>
        <end position="257"/>
    </location>
</feature>
<feature type="transmembrane region" description="Helical" evidence="15">
    <location>
        <begin position="202"/>
        <end position="224"/>
    </location>
</feature>
<evidence type="ECO:0000313" key="18">
    <source>
        <dbReference type="EMBL" id="KAJ3259300.1"/>
    </source>
</evidence>
<keyword evidence="5 15" id="KW-0378">Hydrolase</keyword>
<dbReference type="GO" id="GO:0005789">
    <property type="term" value="C:endoplasmic reticulum membrane"/>
    <property type="evidence" value="ECO:0007669"/>
    <property type="project" value="UniProtKB-SubCell"/>
</dbReference>
<evidence type="ECO:0000256" key="1">
    <source>
        <dbReference type="ARBA" id="ARBA00004477"/>
    </source>
</evidence>
<comment type="caution">
    <text evidence="18">The sequence shown here is derived from an EMBL/GenBank/DDBJ whole genome shotgun (WGS) entry which is preliminary data.</text>
</comment>
<feature type="transmembrane region" description="Helical" evidence="15">
    <location>
        <begin position="340"/>
        <end position="358"/>
    </location>
</feature>
<evidence type="ECO:0000256" key="13">
    <source>
        <dbReference type="PIRSR" id="PIRSR627057-1"/>
    </source>
</evidence>
<comment type="similarity">
    <text evidence="12 15">Belongs to the peptidase M48A family.</text>
</comment>
<evidence type="ECO:0000256" key="3">
    <source>
        <dbReference type="ARBA" id="ARBA00022692"/>
    </source>
</evidence>
<dbReference type="FunFam" id="3.30.2010.10:FF:000005">
    <property type="entry name" value="CAAX prenyl protease"/>
    <property type="match status" value="1"/>
</dbReference>
<reference evidence="18" key="1">
    <citation type="submission" date="2020-05" db="EMBL/GenBank/DDBJ databases">
        <title>Phylogenomic resolution of chytrid fungi.</title>
        <authorList>
            <person name="Stajich J.E."/>
            <person name="Amses K."/>
            <person name="Simmons R."/>
            <person name="Seto K."/>
            <person name="Myers J."/>
            <person name="Bonds A."/>
            <person name="Quandt C.A."/>
            <person name="Barry K."/>
            <person name="Liu P."/>
            <person name="Grigoriev I."/>
            <person name="Longcore J.E."/>
            <person name="James T.Y."/>
        </authorList>
    </citation>
    <scope>NUCLEOTIDE SEQUENCE</scope>
    <source>
        <strain evidence="18">PLAUS21</strain>
    </source>
</reference>
<keyword evidence="2 15" id="KW-0645">Protease</keyword>
<feature type="binding site" evidence="14">
    <location>
        <position position="408"/>
    </location>
    <ligand>
        <name>Zn(2+)</name>
        <dbReference type="ChEBI" id="CHEBI:29105"/>
        <note>catalytic</note>
    </ligand>
</feature>
<evidence type="ECO:0000256" key="7">
    <source>
        <dbReference type="ARBA" id="ARBA00022833"/>
    </source>
</evidence>